<keyword evidence="3" id="KW-0698">rRNA processing</keyword>
<dbReference type="GO" id="GO:0003723">
    <property type="term" value="F:RNA binding"/>
    <property type="evidence" value="ECO:0007669"/>
    <property type="project" value="UniProtKB-KW"/>
</dbReference>
<keyword evidence="6" id="KW-0539">Nucleus</keyword>
<reference evidence="10 11" key="1">
    <citation type="submission" date="2016-10" db="EMBL/GenBank/DDBJ databases">
        <authorList>
            <person name="de Groot N.N."/>
        </authorList>
    </citation>
    <scope>NUCLEOTIDE SEQUENCE [LARGE SCALE GENOMIC DNA]</scope>
    <source>
        <strain evidence="10 11">CBS 141442</strain>
    </source>
</reference>
<dbReference type="GO" id="GO:0071034">
    <property type="term" value="P:CUT catabolic process"/>
    <property type="evidence" value="ECO:0007669"/>
    <property type="project" value="TreeGrafter"/>
</dbReference>
<dbReference type="GO" id="GO:0071051">
    <property type="term" value="P:poly(A)-dependent snoRNA 3'-end processing"/>
    <property type="evidence" value="ECO:0007669"/>
    <property type="project" value="TreeGrafter"/>
</dbReference>
<sequence length="354" mass="39086">MELVITVTKPAQRVDYINDGSDIDMSDVEETLAHDSEESSLARKSQKGAIVTPGELVTEDPTWMKGHGTYFLEHKTYSSVAGNVSRVNRLLSVIPLRGRYEAETGDHVVGRITEVGQKRWKVDIGCKQDAVLMLGSVNLPGGVLRRKSESDELQMRNFLKEGDLLNAEVQSIFSNGSASLHTRSLKYGKLRNGILLKVPSSLIIKQKNHSHDLPGNVSIILGVNGYIWVYKTATFKSSSKSSASTNKAQASFDTKGSYNPGQGSVSITRLEEESSWEIYSDKNDPDISSSSRNTITRYSNIIKALSACEMGITEQRIRMGYEASMMYADTSSLLDKEAQEALCQDLINTEKMRG</sequence>
<dbReference type="GO" id="GO:0000176">
    <property type="term" value="C:nuclear exosome (RNase complex)"/>
    <property type="evidence" value="ECO:0007669"/>
    <property type="project" value="UniProtKB-ARBA"/>
</dbReference>
<evidence type="ECO:0000259" key="9">
    <source>
        <dbReference type="Pfam" id="PF21266"/>
    </source>
</evidence>
<keyword evidence="5" id="KW-0694">RNA-binding</keyword>
<dbReference type="GO" id="GO:0071035">
    <property type="term" value="P:nuclear polyadenylation-dependent rRNA catabolic process"/>
    <property type="evidence" value="ECO:0007669"/>
    <property type="project" value="TreeGrafter"/>
</dbReference>
<dbReference type="FunFam" id="2.40.50.100:FF:000063">
    <property type="entry name" value="Exosome complex component RRP4"/>
    <property type="match status" value="1"/>
</dbReference>
<dbReference type="OrthoDB" id="1650at2759"/>
<protein>
    <submittedName>
        <fullName evidence="10">CIC11C00000004361</fullName>
    </submittedName>
</protein>
<feature type="domain" description="Exosome complex component N-terminal" evidence="7">
    <location>
        <begin position="50"/>
        <end position="87"/>
    </location>
</feature>
<dbReference type="SUPFAM" id="SSF54791">
    <property type="entry name" value="Eukaryotic type KH-domain (KH-domain type I)"/>
    <property type="match status" value="1"/>
</dbReference>
<dbReference type="FunFam" id="2.40.50.140:FF:000038">
    <property type="entry name" value="Exosome complex component RRP4"/>
    <property type="match status" value="1"/>
</dbReference>
<dbReference type="GO" id="GO:0034475">
    <property type="term" value="P:U4 snRNA 3'-end processing"/>
    <property type="evidence" value="ECO:0007669"/>
    <property type="project" value="TreeGrafter"/>
</dbReference>
<evidence type="ECO:0000256" key="1">
    <source>
        <dbReference type="ARBA" id="ARBA00004123"/>
    </source>
</evidence>
<feature type="domain" description="RRP4 S1" evidence="9">
    <location>
        <begin position="99"/>
        <end position="171"/>
    </location>
</feature>
<dbReference type="Gene3D" id="2.40.50.100">
    <property type="match status" value="1"/>
</dbReference>
<evidence type="ECO:0000259" key="7">
    <source>
        <dbReference type="Pfam" id="PF14382"/>
    </source>
</evidence>
<dbReference type="CDD" id="cd22525">
    <property type="entry name" value="KH-I_Rrp4_eukar"/>
    <property type="match status" value="1"/>
</dbReference>
<organism evidence="10 11">
    <name type="scientific">Sungouiella intermedia</name>
    <dbReference type="NCBI Taxonomy" id="45354"/>
    <lineage>
        <taxon>Eukaryota</taxon>
        <taxon>Fungi</taxon>
        <taxon>Dikarya</taxon>
        <taxon>Ascomycota</taxon>
        <taxon>Saccharomycotina</taxon>
        <taxon>Pichiomycetes</taxon>
        <taxon>Metschnikowiaceae</taxon>
        <taxon>Sungouiella</taxon>
    </lineage>
</organism>
<keyword evidence="11" id="KW-1185">Reference proteome</keyword>
<gene>
    <name evidence="10" type="ORF">SAMEA4029010_CIC11G00000004361</name>
</gene>
<dbReference type="SUPFAM" id="SSF110324">
    <property type="entry name" value="Ribosomal L27 protein-like"/>
    <property type="match status" value="1"/>
</dbReference>
<dbReference type="EMBL" id="LT635758">
    <property type="protein sequence ID" value="SGZ51619.1"/>
    <property type="molecule type" value="Genomic_DNA"/>
</dbReference>
<proteinExistence type="inferred from homology"/>
<dbReference type="PANTHER" id="PTHR21321">
    <property type="entry name" value="PNAS-3 RELATED"/>
    <property type="match status" value="1"/>
</dbReference>
<dbReference type="CDD" id="cd05789">
    <property type="entry name" value="S1_Rrp4"/>
    <property type="match status" value="1"/>
</dbReference>
<dbReference type="InterPro" id="IPR025721">
    <property type="entry name" value="Exosome_cplx_N_dom"/>
</dbReference>
<evidence type="ECO:0000313" key="10">
    <source>
        <dbReference type="EMBL" id="SGZ51619.1"/>
    </source>
</evidence>
<evidence type="ECO:0000256" key="6">
    <source>
        <dbReference type="ARBA" id="ARBA00023242"/>
    </source>
</evidence>
<dbReference type="AlphaFoldDB" id="A0A1L0BKB7"/>
<evidence type="ECO:0000256" key="2">
    <source>
        <dbReference type="ARBA" id="ARBA00009155"/>
    </source>
</evidence>
<comment type="similarity">
    <text evidence="2">Belongs to the RRP4 family.</text>
</comment>
<dbReference type="Pfam" id="PF14382">
    <property type="entry name" value="ECR1_N"/>
    <property type="match status" value="1"/>
</dbReference>
<dbReference type="GO" id="GO:0071038">
    <property type="term" value="P:TRAMP-dependent tRNA surveillance pathway"/>
    <property type="evidence" value="ECO:0007669"/>
    <property type="project" value="TreeGrafter"/>
</dbReference>
<evidence type="ECO:0000256" key="4">
    <source>
        <dbReference type="ARBA" id="ARBA00022835"/>
    </source>
</evidence>
<evidence type="ECO:0000259" key="8">
    <source>
        <dbReference type="Pfam" id="PF15985"/>
    </source>
</evidence>
<dbReference type="InterPro" id="IPR036612">
    <property type="entry name" value="KH_dom_type_1_sf"/>
</dbReference>
<dbReference type="PANTHER" id="PTHR21321:SF4">
    <property type="entry name" value="EXOSOME COMPLEX COMPONENT RRP4"/>
    <property type="match status" value="1"/>
</dbReference>
<accession>A0A1L0BKB7</accession>
<dbReference type="GO" id="GO:0071028">
    <property type="term" value="P:nuclear mRNA surveillance"/>
    <property type="evidence" value="ECO:0007669"/>
    <property type="project" value="UniProtKB-ARBA"/>
</dbReference>
<dbReference type="Pfam" id="PF21266">
    <property type="entry name" value="S1_RRP4"/>
    <property type="match status" value="1"/>
</dbReference>
<name>A0A1L0BKB7_9ASCO</name>
<dbReference type="Proteomes" id="UP000182334">
    <property type="component" value="Chromosome III"/>
</dbReference>
<comment type="subcellular location">
    <subcellularLocation>
        <location evidence="1">Nucleus</location>
    </subcellularLocation>
</comment>
<feature type="domain" description="K Homology" evidence="8">
    <location>
        <begin position="193"/>
        <end position="232"/>
    </location>
</feature>
<keyword evidence="4" id="KW-0271">Exosome</keyword>
<dbReference type="InterPro" id="IPR026699">
    <property type="entry name" value="Exosome_RNA_bind1/RRP40/RRP4"/>
</dbReference>
<dbReference type="InterPro" id="IPR004088">
    <property type="entry name" value="KH_dom_type_1"/>
</dbReference>
<dbReference type="STRING" id="45354.A0A1L0BKB7"/>
<evidence type="ECO:0000256" key="5">
    <source>
        <dbReference type="ARBA" id="ARBA00022884"/>
    </source>
</evidence>
<evidence type="ECO:0000256" key="3">
    <source>
        <dbReference type="ARBA" id="ARBA00022552"/>
    </source>
</evidence>
<dbReference type="InterPro" id="IPR048565">
    <property type="entry name" value="S1_RRP4"/>
</dbReference>
<dbReference type="GO" id="GO:0000177">
    <property type="term" value="C:cytoplasmic exosome (RNase complex)"/>
    <property type="evidence" value="ECO:0007669"/>
    <property type="project" value="TreeGrafter"/>
</dbReference>
<dbReference type="InterPro" id="IPR012340">
    <property type="entry name" value="NA-bd_OB-fold"/>
</dbReference>
<dbReference type="Pfam" id="PF15985">
    <property type="entry name" value="KH_6"/>
    <property type="match status" value="1"/>
</dbReference>
<dbReference type="SUPFAM" id="SSF50249">
    <property type="entry name" value="Nucleic acid-binding proteins"/>
    <property type="match status" value="1"/>
</dbReference>
<dbReference type="Gene3D" id="2.40.50.140">
    <property type="entry name" value="Nucleic acid-binding proteins"/>
    <property type="match status" value="1"/>
</dbReference>
<dbReference type="GO" id="GO:0000467">
    <property type="term" value="P:exonucleolytic trimming to generate mature 3'-end of 5.8S rRNA from tricistronic rRNA transcript (SSU-rRNA, 5.8S rRNA, LSU-rRNA)"/>
    <property type="evidence" value="ECO:0007669"/>
    <property type="project" value="TreeGrafter"/>
</dbReference>
<evidence type="ECO:0000313" key="11">
    <source>
        <dbReference type="Proteomes" id="UP000182334"/>
    </source>
</evidence>